<gene>
    <name evidence="2" type="ORF">BJR09_01910</name>
    <name evidence="1" type="ORF">NCTC13830_00678</name>
</gene>
<name>A0A380FYX6_9STAP</name>
<dbReference type="RefSeq" id="WP_103297024.1">
    <property type="nucleotide sequence ID" value="NZ_PPQT01000007.1"/>
</dbReference>
<keyword evidence="4" id="KW-1185">Reference proteome</keyword>
<proteinExistence type="predicted"/>
<reference evidence="2 4" key="2">
    <citation type="submission" date="2019-04" db="EMBL/GenBank/DDBJ databases">
        <title>Genomic characterization of Staphylococcus petrasii strains.</title>
        <authorList>
            <person name="Vrbovska V."/>
            <person name="Kovarovic V."/>
            <person name="Maslanova I."/>
            <person name="Indrakova A."/>
            <person name="Petras P."/>
            <person name="Sedo O."/>
            <person name="Svec P."/>
            <person name="Fisarova L."/>
            <person name="Sedlacek I."/>
            <person name="Doskar J."/>
            <person name="Pantucek R."/>
        </authorList>
    </citation>
    <scope>NUCLEOTIDE SEQUENCE [LARGE SCALE GENOMIC DNA]</scope>
    <source>
        <strain evidence="2 4">P5404</strain>
    </source>
</reference>
<dbReference type="Proteomes" id="UP000254047">
    <property type="component" value="Unassembled WGS sequence"/>
</dbReference>
<protein>
    <submittedName>
        <fullName evidence="1">Uncharacterized protein</fullName>
    </submittedName>
</protein>
<reference evidence="1 3" key="1">
    <citation type="submission" date="2018-06" db="EMBL/GenBank/DDBJ databases">
        <authorList>
            <consortium name="Pathogen Informatics"/>
            <person name="Doyle S."/>
        </authorList>
    </citation>
    <scope>NUCLEOTIDE SEQUENCE [LARGE SCALE GENOMIC DNA]</scope>
    <source>
        <strain evidence="1 3">NCTC13830</strain>
    </source>
</reference>
<accession>A0A380FYX6</accession>
<dbReference type="EMBL" id="UHDO01000001">
    <property type="protein sequence ID" value="SUM43153.1"/>
    <property type="molecule type" value="Genomic_DNA"/>
</dbReference>
<sequence length="136" mass="16144">MTQTLRELITEKVYDMYDDLKVKLIEINQSKQLFMNGPSQELMKRAFNISYYQGEKQAIEVIQKIIEDNKEESVLVEQLRDYQIRINDKLSNLAEVMHRISEPQFKLEEALDQHYHCLGESYIITQVNNMIKEVSE</sequence>
<dbReference type="AlphaFoldDB" id="A0A380FYX6"/>
<evidence type="ECO:0000313" key="2">
    <source>
        <dbReference type="EMBL" id="TGE19159.1"/>
    </source>
</evidence>
<evidence type="ECO:0000313" key="1">
    <source>
        <dbReference type="EMBL" id="SUM43153.1"/>
    </source>
</evidence>
<dbReference type="OrthoDB" id="2399823at2"/>
<dbReference type="Proteomes" id="UP000297598">
    <property type="component" value="Unassembled WGS sequence"/>
</dbReference>
<evidence type="ECO:0000313" key="3">
    <source>
        <dbReference type="Proteomes" id="UP000254047"/>
    </source>
</evidence>
<dbReference type="EMBL" id="SRLS01000002">
    <property type="protein sequence ID" value="TGE19159.1"/>
    <property type="molecule type" value="Genomic_DNA"/>
</dbReference>
<organism evidence="1 3">
    <name type="scientific">Staphylococcus petrasii</name>
    <dbReference type="NCBI Taxonomy" id="1276936"/>
    <lineage>
        <taxon>Bacteria</taxon>
        <taxon>Bacillati</taxon>
        <taxon>Bacillota</taxon>
        <taxon>Bacilli</taxon>
        <taxon>Bacillales</taxon>
        <taxon>Staphylococcaceae</taxon>
        <taxon>Staphylococcus</taxon>
    </lineage>
</organism>
<evidence type="ECO:0000313" key="4">
    <source>
        <dbReference type="Proteomes" id="UP000297598"/>
    </source>
</evidence>